<dbReference type="CDD" id="cd05120">
    <property type="entry name" value="APH_ChoK_like"/>
    <property type="match status" value="1"/>
</dbReference>
<dbReference type="PANTHER" id="PTHR21310:SF54">
    <property type="entry name" value="AMINOGLYCOSIDE PHOSPHOTRANSFERASE DOMAIN-CONTAINING PROTEIN"/>
    <property type="match status" value="1"/>
</dbReference>
<dbReference type="Proteomes" id="UP000509510">
    <property type="component" value="Chromosome I"/>
</dbReference>
<feature type="domain" description="Aminoglycoside phosphotransferase" evidence="1">
    <location>
        <begin position="82"/>
        <end position="276"/>
    </location>
</feature>
<dbReference type="InterPro" id="IPR051678">
    <property type="entry name" value="AGP_Transferase"/>
</dbReference>
<dbReference type="OrthoDB" id="2906425at2759"/>
<evidence type="ECO:0000313" key="3">
    <source>
        <dbReference type="Proteomes" id="UP000509510"/>
    </source>
</evidence>
<dbReference type="RefSeq" id="XP_035340209.1">
    <property type="nucleotide sequence ID" value="XM_035484316.1"/>
</dbReference>
<dbReference type="PANTHER" id="PTHR21310">
    <property type="entry name" value="AMINOGLYCOSIDE PHOSPHOTRANSFERASE-RELATED-RELATED"/>
    <property type="match status" value="1"/>
</dbReference>
<accession>A0A7H8QJA6</accession>
<dbReference type="KEGG" id="trg:TRUGW13939_01112"/>
<dbReference type="Pfam" id="PF01636">
    <property type="entry name" value="APH"/>
    <property type="match status" value="1"/>
</dbReference>
<dbReference type="Gene3D" id="3.90.1200.10">
    <property type="match status" value="1"/>
</dbReference>
<reference evidence="3" key="1">
    <citation type="submission" date="2020-06" db="EMBL/GenBank/DDBJ databases">
        <title>A chromosome-scale genome assembly of Talaromyces rugulosus W13939.</title>
        <authorList>
            <person name="Wang B."/>
            <person name="Guo L."/>
            <person name="Ye K."/>
            <person name="Wang L."/>
        </authorList>
    </citation>
    <scope>NUCLEOTIDE SEQUENCE [LARGE SCALE GENOMIC DNA]</scope>
    <source>
        <strain evidence="3">W13939</strain>
    </source>
</reference>
<proteinExistence type="predicted"/>
<sequence>MSNDGAEKISQVLDCGPQINILFSAPDFTVPSPDIVNKIVSSDNTIFNWGGVKIARISPEIVVKFGHHVTLSEAKDMMFVKENTDTLPVPKIFACYSYYGSLFDTYIFMSFVEGQSLDKIWETYDEDIKKHVTNQLKEYLGELRKISDGKYIGSVGPGPVTDPILETYHVQGPFDSEEAFDNAIIDAYQSKAPKSHIKNFLSGMLCQKRHQIVFTHGDLRLQNIMVNNGSVSGILDWEFSGWYPEYWEFSKALYIWKWQNDWSDYLVHILQPYYAEYAVHSFLTETLW</sequence>
<gene>
    <name evidence="2" type="ORF">TRUGW13939_01112</name>
</gene>
<organism evidence="2 3">
    <name type="scientific">Talaromyces rugulosus</name>
    <name type="common">Penicillium rugulosum</name>
    <dbReference type="NCBI Taxonomy" id="121627"/>
    <lineage>
        <taxon>Eukaryota</taxon>
        <taxon>Fungi</taxon>
        <taxon>Dikarya</taxon>
        <taxon>Ascomycota</taxon>
        <taxon>Pezizomycotina</taxon>
        <taxon>Eurotiomycetes</taxon>
        <taxon>Eurotiomycetidae</taxon>
        <taxon>Eurotiales</taxon>
        <taxon>Trichocomaceae</taxon>
        <taxon>Talaromyces</taxon>
        <taxon>Talaromyces sect. Islandici</taxon>
    </lineage>
</organism>
<evidence type="ECO:0000313" key="2">
    <source>
        <dbReference type="EMBL" id="QKX54030.1"/>
    </source>
</evidence>
<dbReference type="InterPro" id="IPR011009">
    <property type="entry name" value="Kinase-like_dom_sf"/>
</dbReference>
<dbReference type="GeneID" id="55988625"/>
<dbReference type="EMBL" id="CP055898">
    <property type="protein sequence ID" value="QKX54030.1"/>
    <property type="molecule type" value="Genomic_DNA"/>
</dbReference>
<dbReference type="AlphaFoldDB" id="A0A7H8QJA6"/>
<dbReference type="InterPro" id="IPR002575">
    <property type="entry name" value="Aminoglycoside_PTrfase"/>
</dbReference>
<keyword evidence="3" id="KW-1185">Reference proteome</keyword>
<protein>
    <recommendedName>
        <fullName evidence="1">Aminoglycoside phosphotransferase domain-containing protein</fullName>
    </recommendedName>
</protein>
<evidence type="ECO:0000259" key="1">
    <source>
        <dbReference type="Pfam" id="PF01636"/>
    </source>
</evidence>
<dbReference type="SUPFAM" id="SSF56112">
    <property type="entry name" value="Protein kinase-like (PK-like)"/>
    <property type="match status" value="1"/>
</dbReference>
<name>A0A7H8QJA6_TALRU</name>